<sequence>MHFRMKVWFQAENWICLENSVIETIIKVNNLEKEKTFFVWQKLMQAVIGWMKQGFAEAEMKSKLNQ</sequence>
<dbReference type="EMBL" id="CAVMJV010000003">
    <property type="protein sequence ID" value="CAK5020151.1"/>
    <property type="molecule type" value="Genomic_DNA"/>
</dbReference>
<dbReference type="Proteomes" id="UP001497535">
    <property type="component" value="Unassembled WGS sequence"/>
</dbReference>
<comment type="caution">
    <text evidence="1">The sequence shown here is derived from an EMBL/GenBank/DDBJ whole genome shotgun (WGS) entry which is preliminary data.</text>
</comment>
<organism evidence="1 2">
    <name type="scientific">Meloidogyne enterolobii</name>
    <name type="common">Root-knot nematode worm</name>
    <name type="synonym">Meloidogyne mayaguensis</name>
    <dbReference type="NCBI Taxonomy" id="390850"/>
    <lineage>
        <taxon>Eukaryota</taxon>
        <taxon>Metazoa</taxon>
        <taxon>Ecdysozoa</taxon>
        <taxon>Nematoda</taxon>
        <taxon>Chromadorea</taxon>
        <taxon>Rhabditida</taxon>
        <taxon>Tylenchina</taxon>
        <taxon>Tylenchomorpha</taxon>
        <taxon>Tylenchoidea</taxon>
        <taxon>Meloidogynidae</taxon>
        <taxon>Meloidogyninae</taxon>
        <taxon>Meloidogyne</taxon>
    </lineage>
</organism>
<name>A0ACB0XW14_MELEN</name>
<evidence type="ECO:0000313" key="1">
    <source>
        <dbReference type="EMBL" id="CAK5020151.1"/>
    </source>
</evidence>
<keyword evidence="2" id="KW-1185">Reference proteome</keyword>
<gene>
    <name evidence="1" type="ORF">MENTE1834_LOCUS4349</name>
</gene>
<reference evidence="1" key="1">
    <citation type="submission" date="2023-11" db="EMBL/GenBank/DDBJ databases">
        <authorList>
            <person name="Poullet M."/>
        </authorList>
    </citation>
    <scope>NUCLEOTIDE SEQUENCE</scope>
    <source>
        <strain evidence="1">E1834</strain>
    </source>
</reference>
<protein>
    <submittedName>
        <fullName evidence="1">Uncharacterized protein</fullName>
    </submittedName>
</protein>
<accession>A0ACB0XW14</accession>
<evidence type="ECO:0000313" key="2">
    <source>
        <dbReference type="Proteomes" id="UP001497535"/>
    </source>
</evidence>
<proteinExistence type="predicted"/>